<evidence type="ECO:0000256" key="4">
    <source>
        <dbReference type="ARBA" id="ARBA00022989"/>
    </source>
</evidence>
<reference evidence="7" key="1">
    <citation type="submission" date="2020-10" db="EMBL/GenBank/DDBJ databases">
        <authorList>
            <person name="Gilroy R."/>
        </authorList>
    </citation>
    <scope>NUCLEOTIDE SEQUENCE</scope>
    <source>
        <strain evidence="7">D3-1215</strain>
    </source>
</reference>
<keyword evidence="3 6" id="KW-0812">Transmembrane</keyword>
<comment type="subcellular location">
    <subcellularLocation>
        <location evidence="1">Cell membrane</location>
        <topology evidence="1">Multi-pass membrane protein</topology>
    </subcellularLocation>
</comment>
<feature type="transmembrane region" description="Helical" evidence="6">
    <location>
        <begin position="167"/>
        <end position="184"/>
    </location>
</feature>
<dbReference type="GO" id="GO:0043190">
    <property type="term" value="C:ATP-binding cassette (ABC) transporter complex"/>
    <property type="evidence" value="ECO:0007669"/>
    <property type="project" value="TreeGrafter"/>
</dbReference>
<dbReference type="Pfam" id="PF03739">
    <property type="entry name" value="LptF_LptG"/>
    <property type="match status" value="1"/>
</dbReference>
<comment type="caution">
    <text evidence="7">The sequence shown here is derived from an EMBL/GenBank/DDBJ whole genome shotgun (WGS) entry which is preliminary data.</text>
</comment>
<keyword evidence="5 6" id="KW-0472">Membrane</keyword>
<gene>
    <name evidence="7" type="ORF">IAC32_07450</name>
</gene>
<feature type="non-terminal residue" evidence="7">
    <location>
        <position position="1"/>
    </location>
</feature>
<dbReference type="PANTHER" id="PTHR33529:SF6">
    <property type="entry name" value="YJGP_YJGQ FAMILY PERMEASE"/>
    <property type="match status" value="1"/>
</dbReference>
<evidence type="ECO:0000313" key="8">
    <source>
        <dbReference type="Proteomes" id="UP000823637"/>
    </source>
</evidence>
<organism evidence="7 8">
    <name type="scientific">Candidatus Enterocola intestinipullorum</name>
    <dbReference type="NCBI Taxonomy" id="2840783"/>
    <lineage>
        <taxon>Bacteria</taxon>
        <taxon>Pseudomonadati</taxon>
        <taxon>Bacteroidota</taxon>
        <taxon>Bacteroidia</taxon>
        <taxon>Bacteroidales</taxon>
        <taxon>Candidatus Enterocola</taxon>
    </lineage>
</organism>
<keyword evidence="4 6" id="KW-1133">Transmembrane helix</keyword>
<dbReference type="EMBL" id="JADIMR010000111">
    <property type="protein sequence ID" value="MBO8447560.1"/>
    <property type="molecule type" value="Genomic_DNA"/>
</dbReference>
<evidence type="ECO:0000256" key="1">
    <source>
        <dbReference type="ARBA" id="ARBA00004651"/>
    </source>
</evidence>
<feature type="transmembrane region" description="Helical" evidence="6">
    <location>
        <begin position="204"/>
        <end position="222"/>
    </location>
</feature>
<feature type="transmembrane region" description="Helical" evidence="6">
    <location>
        <begin position="142"/>
        <end position="161"/>
    </location>
</feature>
<dbReference type="Proteomes" id="UP000823637">
    <property type="component" value="Unassembled WGS sequence"/>
</dbReference>
<dbReference type="InterPro" id="IPR005495">
    <property type="entry name" value="LptG/LptF_permease"/>
</dbReference>
<accession>A0A9D9EJ78</accession>
<name>A0A9D9EJ78_9BACT</name>
<evidence type="ECO:0000313" key="7">
    <source>
        <dbReference type="EMBL" id="MBO8447560.1"/>
    </source>
</evidence>
<evidence type="ECO:0000256" key="3">
    <source>
        <dbReference type="ARBA" id="ARBA00022692"/>
    </source>
</evidence>
<evidence type="ECO:0000256" key="5">
    <source>
        <dbReference type="ARBA" id="ARBA00023136"/>
    </source>
</evidence>
<keyword evidence="2" id="KW-1003">Cell membrane</keyword>
<evidence type="ECO:0000256" key="6">
    <source>
        <dbReference type="SAM" id="Phobius"/>
    </source>
</evidence>
<dbReference type="GO" id="GO:0015920">
    <property type="term" value="P:lipopolysaccharide transport"/>
    <property type="evidence" value="ECO:0007669"/>
    <property type="project" value="TreeGrafter"/>
</dbReference>
<evidence type="ECO:0000256" key="2">
    <source>
        <dbReference type="ARBA" id="ARBA00022475"/>
    </source>
</evidence>
<protein>
    <submittedName>
        <fullName evidence="7">LptF/LptG family permease</fullName>
    </submittedName>
</protein>
<sequence>HKELLIDFDTNFKQMSSEFLQGQSVSKNTAALQQTIDSLQYCVDSLNAQFTRKCMVDTYFNGGDSTKKAIAVTPGTPDDMMENTSDIKSKFASLSEDKRMRVLDNAISRANAVYSGIKFDEATIDWQTSEMRKHQIEWHKRFTLSFACIIFLFIGAPLGAIIRKGGMGMPIVISTVLFICYYIIDNTGYKMAREGIWDVPYGMWLSAFVLLPLGIFLTYMAATDSTIMSGETYMLAVKRFFQRIKRVFRRGWDKDVRARQAQSGMRAKVS</sequence>
<reference evidence="7" key="2">
    <citation type="journal article" date="2021" name="PeerJ">
        <title>Extensive microbial diversity within the chicken gut microbiome revealed by metagenomics and culture.</title>
        <authorList>
            <person name="Gilroy R."/>
            <person name="Ravi A."/>
            <person name="Getino M."/>
            <person name="Pursley I."/>
            <person name="Horton D.L."/>
            <person name="Alikhan N.F."/>
            <person name="Baker D."/>
            <person name="Gharbi K."/>
            <person name="Hall N."/>
            <person name="Watson M."/>
            <person name="Adriaenssens E.M."/>
            <person name="Foster-Nyarko E."/>
            <person name="Jarju S."/>
            <person name="Secka A."/>
            <person name="Antonio M."/>
            <person name="Oren A."/>
            <person name="Chaudhuri R.R."/>
            <person name="La Ragione R."/>
            <person name="Hildebrand F."/>
            <person name="Pallen M.J."/>
        </authorList>
    </citation>
    <scope>NUCLEOTIDE SEQUENCE</scope>
    <source>
        <strain evidence="7">D3-1215</strain>
    </source>
</reference>
<dbReference type="PANTHER" id="PTHR33529">
    <property type="entry name" value="SLR0882 PROTEIN-RELATED"/>
    <property type="match status" value="1"/>
</dbReference>
<dbReference type="AlphaFoldDB" id="A0A9D9EJ78"/>
<proteinExistence type="predicted"/>